<protein>
    <recommendedName>
        <fullName evidence="6">Thioredoxin domain-containing protein</fullName>
    </recommendedName>
</protein>
<dbReference type="InterPro" id="IPR036249">
    <property type="entry name" value="Thioredoxin-like_sf"/>
</dbReference>
<dbReference type="PROSITE" id="PS00194">
    <property type="entry name" value="THIOREDOXIN_1"/>
    <property type="match status" value="1"/>
</dbReference>
<name>A0A7D8V8P1_VANHU</name>
<dbReference type="PROSITE" id="PS51352">
    <property type="entry name" value="THIOREDOXIN_2"/>
    <property type="match status" value="1"/>
</dbReference>
<evidence type="ECO:0000259" key="3">
    <source>
        <dbReference type="PROSITE" id="PS51532"/>
    </source>
</evidence>
<feature type="domain" description="Thioredoxin" evidence="2">
    <location>
        <begin position="1"/>
        <end position="112"/>
    </location>
</feature>
<dbReference type="CDD" id="cd02947">
    <property type="entry name" value="TRX_family"/>
    <property type="match status" value="1"/>
</dbReference>
<dbReference type="AlphaFoldDB" id="A0A7D8V8P1"/>
<dbReference type="PROSITE" id="PS51532">
    <property type="entry name" value="PITH"/>
    <property type="match status" value="1"/>
</dbReference>
<feature type="domain" description="PITH" evidence="3">
    <location>
        <begin position="125"/>
        <end position="286"/>
    </location>
</feature>
<organism evidence="4 5">
    <name type="scientific">Vanrija humicola</name>
    <name type="common">Yeast</name>
    <name type="synonym">Cryptococcus humicola</name>
    <dbReference type="NCBI Taxonomy" id="5417"/>
    <lineage>
        <taxon>Eukaryota</taxon>
        <taxon>Fungi</taxon>
        <taxon>Dikarya</taxon>
        <taxon>Basidiomycota</taxon>
        <taxon>Agaricomycotina</taxon>
        <taxon>Tremellomycetes</taxon>
        <taxon>Trichosporonales</taxon>
        <taxon>Trichosporonaceae</taxon>
        <taxon>Vanrija</taxon>
    </lineage>
</organism>
<keyword evidence="1" id="KW-1015">Disulfide bond</keyword>
<evidence type="ECO:0000313" key="4">
    <source>
        <dbReference type="EMBL" id="TXT13381.1"/>
    </source>
</evidence>
<dbReference type="InterPro" id="IPR008979">
    <property type="entry name" value="Galactose-bd-like_sf"/>
</dbReference>
<dbReference type="SUPFAM" id="SSF49785">
    <property type="entry name" value="Galactose-binding domain-like"/>
    <property type="match status" value="1"/>
</dbReference>
<evidence type="ECO:0000256" key="1">
    <source>
        <dbReference type="ARBA" id="ARBA00023157"/>
    </source>
</evidence>
<comment type="caution">
    <text evidence="4">The sequence shown here is derived from an EMBL/GenBank/DDBJ whole genome shotgun (WGS) entry which is preliminary data.</text>
</comment>
<dbReference type="InterPro" id="IPR017937">
    <property type="entry name" value="Thioredoxin_CS"/>
</dbReference>
<dbReference type="Pfam" id="PF00085">
    <property type="entry name" value="Thioredoxin"/>
    <property type="match status" value="1"/>
</dbReference>
<dbReference type="SUPFAM" id="SSF52833">
    <property type="entry name" value="Thioredoxin-like"/>
    <property type="match status" value="1"/>
</dbReference>
<accession>A0A7D8V8P1</accession>
<dbReference type="Gene3D" id="3.40.30.10">
    <property type="entry name" value="Glutaredoxin"/>
    <property type="match status" value="1"/>
</dbReference>
<sequence length="286" mass="30597">MAPSHNIVEIGSTAALDQIIKNLAKDQLLVLDFHAVWCGPCHAIAPVFQQLADKFPHVKFAKIDVDAQQELAARYRISAMPTFKFIKNAEPIDELRGASPPQLQAKVAQYAGSPPAPKPKPKPAPVVPTGPVEVSLHHLVKADGLKGLGEAADHPLSSIIGPNSGPKGNSYVESASDPQLLLVIPFSKPVKQINAVTFFAVVADYQAPKTVKLFANPPASLDLASADSTTATHELSLSAADIRGNRIELPSAKFKDVSTIAVYIKDNQEGEETTRLDSVEFFGIES</sequence>
<dbReference type="OrthoDB" id="10263751at2759"/>
<dbReference type="InterPro" id="IPR037047">
    <property type="entry name" value="PITH_dom_sf"/>
</dbReference>
<dbReference type="EMBL" id="QKWK01000002">
    <property type="protein sequence ID" value="TXT13381.1"/>
    <property type="molecule type" value="Genomic_DNA"/>
</dbReference>
<dbReference type="PANTHER" id="PTHR46115">
    <property type="entry name" value="THIOREDOXIN-LIKE PROTEIN 1"/>
    <property type="match status" value="1"/>
</dbReference>
<evidence type="ECO:0000259" key="2">
    <source>
        <dbReference type="PROSITE" id="PS51352"/>
    </source>
</evidence>
<gene>
    <name evidence="4" type="ORF">VHUM_00748</name>
</gene>
<dbReference type="InterPro" id="IPR010400">
    <property type="entry name" value="PITH_dom"/>
</dbReference>
<keyword evidence="5" id="KW-1185">Reference proteome</keyword>
<dbReference type="Proteomes" id="UP000473826">
    <property type="component" value="Unassembled WGS sequence"/>
</dbReference>
<dbReference type="InterPro" id="IPR013766">
    <property type="entry name" value="Thioredoxin_domain"/>
</dbReference>
<dbReference type="PRINTS" id="PR00421">
    <property type="entry name" value="THIOREDOXIN"/>
</dbReference>
<dbReference type="GO" id="GO:0005737">
    <property type="term" value="C:cytoplasm"/>
    <property type="evidence" value="ECO:0007669"/>
    <property type="project" value="UniProtKB-ARBA"/>
</dbReference>
<evidence type="ECO:0008006" key="6">
    <source>
        <dbReference type="Google" id="ProtNLM"/>
    </source>
</evidence>
<dbReference type="Pfam" id="PF06201">
    <property type="entry name" value="PITH"/>
    <property type="match status" value="1"/>
</dbReference>
<reference evidence="4 5" key="1">
    <citation type="journal article" date="2019" name="PLoS Genet.">
        <title>Convergent evolution of linked mating-type loci in basidiomycete fungi.</title>
        <authorList>
            <person name="Sun S."/>
            <person name="Coelho M.A."/>
            <person name="Heitman J."/>
            <person name="Nowrousian M."/>
        </authorList>
    </citation>
    <scope>NUCLEOTIDE SEQUENCE [LARGE SCALE GENOMIC DNA]</scope>
    <source>
        <strain evidence="4 5">CBS 4282</strain>
    </source>
</reference>
<proteinExistence type="predicted"/>
<evidence type="ECO:0000313" key="5">
    <source>
        <dbReference type="Proteomes" id="UP000473826"/>
    </source>
</evidence>
<dbReference type="Gene3D" id="2.60.120.470">
    <property type="entry name" value="PITH domain"/>
    <property type="match status" value="1"/>
</dbReference>